<dbReference type="AlphaFoldDB" id="A0A4Y2J893"/>
<accession>A0A4Y2J893</accession>
<gene>
    <name evidence="1" type="ORF">AVEN_75415_1</name>
</gene>
<dbReference type="InterPro" id="IPR043502">
    <property type="entry name" value="DNA/RNA_pol_sf"/>
</dbReference>
<proteinExistence type="predicted"/>
<name>A0A4Y2J893_ARAVE</name>
<evidence type="ECO:0000313" key="1">
    <source>
        <dbReference type="EMBL" id="GBM86144.1"/>
    </source>
</evidence>
<evidence type="ECO:0008006" key="3">
    <source>
        <dbReference type="Google" id="ProtNLM"/>
    </source>
</evidence>
<protein>
    <recommendedName>
        <fullName evidence="3">Transposon Ty3-I Gag-Pol polyprotein</fullName>
    </recommendedName>
</protein>
<dbReference type="PANTHER" id="PTHR24559:SF454">
    <property type="entry name" value="RIBONUCLEASE H"/>
    <property type="match status" value="1"/>
</dbReference>
<sequence>MEVQRMLDLKIIEVGESDYTTPIIFVEAPGKDPRSCVDYRRLNEITPTEFFPLPNIEERIERVAVARYITVSDFAEGYCQIPLSEKDQSLAAFCTSFGTYSPLCRSLF</sequence>
<organism evidence="1 2">
    <name type="scientific">Araneus ventricosus</name>
    <name type="common">Orbweaver spider</name>
    <name type="synonym">Epeira ventricosa</name>
    <dbReference type="NCBI Taxonomy" id="182803"/>
    <lineage>
        <taxon>Eukaryota</taxon>
        <taxon>Metazoa</taxon>
        <taxon>Ecdysozoa</taxon>
        <taxon>Arthropoda</taxon>
        <taxon>Chelicerata</taxon>
        <taxon>Arachnida</taxon>
        <taxon>Araneae</taxon>
        <taxon>Araneomorphae</taxon>
        <taxon>Entelegynae</taxon>
        <taxon>Araneoidea</taxon>
        <taxon>Araneidae</taxon>
        <taxon>Araneus</taxon>
    </lineage>
</organism>
<dbReference type="OrthoDB" id="8038418at2759"/>
<evidence type="ECO:0000313" key="2">
    <source>
        <dbReference type="Proteomes" id="UP000499080"/>
    </source>
</evidence>
<dbReference type="Gene3D" id="3.10.10.10">
    <property type="entry name" value="HIV Type 1 Reverse Transcriptase, subunit A, domain 1"/>
    <property type="match status" value="1"/>
</dbReference>
<dbReference type="GO" id="GO:0071897">
    <property type="term" value="P:DNA biosynthetic process"/>
    <property type="evidence" value="ECO:0007669"/>
    <property type="project" value="UniProtKB-ARBA"/>
</dbReference>
<reference evidence="1 2" key="1">
    <citation type="journal article" date="2019" name="Sci. Rep.">
        <title>Orb-weaving spider Araneus ventricosus genome elucidates the spidroin gene catalogue.</title>
        <authorList>
            <person name="Kono N."/>
            <person name="Nakamura H."/>
            <person name="Ohtoshi R."/>
            <person name="Moran D.A.P."/>
            <person name="Shinohara A."/>
            <person name="Yoshida Y."/>
            <person name="Fujiwara M."/>
            <person name="Mori M."/>
            <person name="Tomita M."/>
            <person name="Arakawa K."/>
        </authorList>
    </citation>
    <scope>NUCLEOTIDE SEQUENCE [LARGE SCALE GENOMIC DNA]</scope>
</reference>
<dbReference type="InterPro" id="IPR053134">
    <property type="entry name" value="RNA-dir_DNA_polymerase"/>
</dbReference>
<dbReference type="PANTHER" id="PTHR24559">
    <property type="entry name" value="TRANSPOSON TY3-I GAG-POL POLYPROTEIN"/>
    <property type="match status" value="1"/>
</dbReference>
<dbReference type="InterPro" id="IPR043128">
    <property type="entry name" value="Rev_trsase/Diguanyl_cyclase"/>
</dbReference>
<dbReference type="EMBL" id="BGPR01003289">
    <property type="protein sequence ID" value="GBM86144.1"/>
    <property type="molecule type" value="Genomic_DNA"/>
</dbReference>
<comment type="caution">
    <text evidence="1">The sequence shown here is derived from an EMBL/GenBank/DDBJ whole genome shotgun (WGS) entry which is preliminary data.</text>
</comment>
<dbReference type="Gene3D" id="3.30.70.270">
    <property type="match status" value="1"/>
</dbReference>
<keyword evidence="2" id="KW-1185">Reference proteome</keyword>
<dbReference type="Proteomes" id="UP000499080">
    <property type="component" value="Unassembled WGS sequence"/>
</dbReference>
<dbReference type="SUPFAM" id="SSF56672">
    <property type="entry name" value="DNA/RNA polymerases"/>
    <property type="match status" value="1"/>
</dbReference>